<evidence type="ECO:0000256" key="2">
    <source>
        <dbReference type="PROSITE-ProRule" id="PRU00447"/>
    </source>
</evidence>
<dbReference type="Gene3D" id="1.10.1490.10">
    <property type="entry name" value="C-terminal domain of DFF45/ICAD (DFF-C domain)"/>
    <property type="match status" value="2"/>
</dbReference>
<dbReference type="Pfam" id="PF09033">
    <property type="entry name" value="DFF-C"/>
    <property type="match status" value="1"/>
</dbReference>
<evidence type="ECO:0000259" key="4">
    <source>
        <dbReference type="PROSITE" id="PS51135"/>
    </source>
</evidence>
<dbReference type="Gene3D" id="3.10.20.10">
    <property type="match status" value="1"/>
</dbReference>
<dbReference type="Proteomes" id="UP001591681">
    <property type="component" value="Unassembled WGS sequence"/>
</dbReference>
<dbReference type="PROSITE" id="PS51135">
    <property type="entry name" value="CIDE_N"/>
    <property type="match status" value="1"/>
</dbReference>
<dbReference type="SMART" id="SM00266">
    <property type="entry name" value="CAD"/>
    <property type="match status" value="1"/>
</dbReference>
<dbReference type="InterPro" id="IPR003508">
    <property type="entry name" value="CIDE-N_dom"/>
</dbReference>
<comment type="caution">
    <text evidence="5">The sequence shown here is derived from an EMBL/GenBank/DDBJ whole genome shotgun (WGS) entry which is preliminary data.</text>
</comment>
<dbReference type="PANTHER" id="PTHR12306">
    <property type="entry name" value="CELL DEATH ACTIVATOR CIDE"/>
    <property type="match status" value="1"/>
</dbReference>
<dbReference type="EMBL" id="JBHFQA010000001">
    <property type="protein sequence ID" value="KAL2103550.1"/>
    <property type="molecule type" value="Genomic_DNA"/>
</dbReference>
<dbReference type="PANTHER" id="PTHR12306:SF16">
    <property type="entry name" value="DNAATION FACTOR SUBUNIT ALPHA"/>
    <property type="match status" value="1"/>
</dbReference>
<dbReference type="InterPro" id="IPR015121">
    <property type="entry name" value="DNA_fragmentation_mid_dom"/>
</dbReference>
<accession>A0ABD1KWM2</accession>
<evidence type="ECO:0000256" key="3">
    <source>
        <dbReference type="SAM" id="MobiDB-lite"/>
    </source>
</evidence>
<dbReference type="Pfam" id="PF02017">
    <property type="entry name" value="CIDE-N"/>
    <property type="match status" value="1"/>
</dbReference>
<sequence>MADLKPCKVCNFSRQKYYGLVVSSLDQLKQKGCETLGFPSQTSVSVVLEDDGTIVADDAYFLCLPANTKFMLLHDKEAWGPTKKIDGGTAWLSRESVVLETDEVDTTFSGTDAWQSLAAQLKQDLASIILLSDAELQTLVDVPCDDLASALGFPRKKAQALQDTLQTVLDRREESRQSKELLQLYLKTVQREQGASQDDEGDDSLQMDETDGLEVDSRSGFSSRTLMVLKGKTSPETRLSNQELQMVVTQGATSMEQVLGWDADRTAVLVQACGAELATRLQKVQALKSLSAQSQGTGDASAAEDADQTQAKRSK</sequence>
<dbReference type="GO" id="GO:0006915">
    <property type="term" value="P:apoptotic process"/>
    <property type="evidence" value="ECO:0007669"/>
    <property type="project" value="UniProtKB-UniRule"/>
</dbReference>
<evidence type="ECO:0000313" key="5">
    <source>
        <dbReference type="EMBL" id="KAL2103550.1"/>
    </source>
</evidence>
<dbReference type="SUPFAM" id="SSF54277">
    <property type="entry name" value="CAD &amp; PB1 domains"/>
    <property type="match status" value="1"/>
</dbReference>
<proteinExistence type="predicted"/>
<feature type="region of interest" description="Disordered" evidence="3">
    <location>
        <begin position="192"/>
        <end position="218"/>
    </location>
</feature>
<evidence type="ECO:0000256" key="1">
    <source>
        <dbReference type="ARBA" id="ARBA00022703"/>
    </source>
</evidence>
<keyword evidence="1 2" id="KW-0053">Apoptosis</keyword>
<feature type="domain" description="CIDE-N" evidence="4">
    <location>
        <begin position="3"/>
        <end position="81"/>
    </location>
</feature>
<reference evidence="5 6" key="1">
    <citation type="submission" date="2024-09" db="EMBL/GenBank/DDBJ databases">
        <title>A chromosome-level genome assembly of Gray's grenadier anchovy, Coilia grayii.</title>
        <authorList>
            <person name="Fu Z."/>
        </authorList>
    </citation>
    <scope>NUCLEOTIDE SEQUENCE [LARGE SCALE GENOMIC DNA]</scope>
    <source>
        <strain evidence="5">G4</strain>
        <tissue evidence="5">Muscle</tissue>
    </source>
</reference>
<gene>
    <name evidence="5" type="ORF">ACEWY4_000418</name>
</gene>
<dbReference type="FunFam" id="1.10.1490.10:FF:000001">
    <property type="entry name" value="DNA fragmentation factor subunit alpha"/>
    <property type="match status" value="1"/>
</dbReference>
<feature type="compositionally biased region" description="Acidic residues" evidence="3">
    <location>
        <begin position="197"/>
        <end position="214"/>
    </location>
</feature>
<dbReference type="SUPFAM" id="SSF81783">
    <property type="entry name" value="C-terminal domain of DFF45/ICAD (DFF-C domain)"/>
    <property type="match status" value="1"/>
</dbReference>
<protein>
    <recommendedName>
        <fullName evidence="4">CIDE-N domain-containing protein</fullName>
    </recommendedName>
</protein>
<feature type="region of interest" description="Disordered" evidence="3">
    <location>
        <begin position="288"/>
        <end position="315"/>
    </location>
</feature>
<organism evidence="5 6">
    <name type="scientific">Coilia grayii</name>
    <name type="common">Gray's grenadier anchovy</name>
    <dbReference type="NCBI Taxonomy" id="363190"/>
    <lineage>
        <taxon>Eukaryota</taxon>
        <taxon>Metazoa</taxon>
        <taxon>Chordata</taxon>
        <taxon>Craniata</taxon>
        <taxon>Vertebrata</taxon>
        <taxon>Euteleostomi</taxon>
        <taxon>Actinopterygii</taxon>
        <taxon>Neopterygii</taxon>
        <taxon>Teleostei</taxon>
        <taxon>Clupei</taxon>
        <taxon>Clupeiformes</taxon>
        <taxon>Clupeoidei</taxon>
        <taxon>Engraulidae</taxon>
        <taxon>Coilinae</taxon>
        <taxon>Coilia</taxon>
    </lineage>
</organism>
<keyword evidence="6" id="KW-1185">Reference proteome</keyword>
<name>A0ABD1KWM2_9TELE</name>
<dbReference type="InterPro" id="IPR027296">
    <property type="entry name" value="DFF-C"/>
</dbReference>
<dbReference type="AlphaFoldDB" id="A0ABD1KWM2"/>
<feature type="compositionally biased region" description="Polar residues" evidence="3">
    <location>
        <begin position="288"/>
        <end position="298"/>
    </location>
</feature>
<evidence type="ECO:0000313" key="6">
    <source>
        <dbReference type="Proteomes" id="UP001591681"/>
    </source>
</evidence>